<accession>A0A835KUU5</accession>
<organism evidence="2 3">
    <name type="scientific">Digitaria exilis</name>
    <dbReference type="NCBI Taxonomy" id="1010633"/>
    <lineage>
        <taxon>Eukaryota</taxon>
        <taxon>Viridiplantae</taxon>
        <taxon>Streptophyta</taxon>
        <taxon>Embryophyta</taxon>
        <taxon>Tracheophyta</taxon>
        <taxon>Spermatophyta</taxon>
        <taxon>Magnoliopsida</taxon>
        <taxon>Liliopsida</taxon>
        <taxon>Poales</taxon>
        <taxon>Poaceae</taxon>
        <taxon>PACMAD clade</taxon>
        <taxon>Panicoideae</taxon>
        <taxon>Panicodae</taxon>
        <taxon>Paniceae</taxon>
        <taxon>Anthephorinae</taxon>
        <taxon>Digitaria</taxon>
    </lineage>
</organism>
<gene>
    <name evidence="2" type="ORF">HU200_001685</name>
</gene>
<keyword evidence="1" id="KW-0732">Signal</keyword>
<evidence type="ECO:0008006" key="4">
    <source>
        <dbReference type="Google" id="ProtNLM"/>
    </source>
</evidence>
<feature type="signal peptide" evidence="1">
    <location>
        <begin position="1"/>
        <end position="21"/>
    </location>
</feature>
<evidence type="ECO:0000256" key="1">
    <source>
        <dbReference type="SAM" id="SignalP"/>
    </source>
</evidence>
<dbReference type="EMBL" id="JACEFO010000138">
    <property type="protein sequence ID" value="KAF8780550.1"/>
    <property type="molecule type" value="Genomic_DNA"/>
</dbReference>
<comment type="caution">
    <text evidence="2">The sequence shown here is derived from an EMBL/GenBank/DDBJ whole genome shotgun (WGS) entry which is preliminary data.</text>
</comment>
<name>A0A835KUU5_9POAL</name>
<protein>
    <recommendedName>
        <fullName evidence="4">RNase H type-1 domain-containing protein</fullName>
    </recommendedName>
</protein>
<evidence type="ECO:0000313" key="2">
    <source>
        <dbReference type="EMBL" id="KAF8780550.1"/>
    </source>
</evidence>
<reference evidence="2" key="1">
    <citation type="submission" date="2020-07" db="EMBL/GenBank/DDBJ databases">
        <title>Genome sequence and genetic diversity analysis of an under-domesticated orphan crop, white fonio (Digitaria exilis).</title>
        <authorList>
            <person name="Bennetzen J.L."/>
            <person name="Chen S."/>
            <person name="Ma X."/>
            <person name="Wang X."/>
            <person name="Yssel A.E.J."/>
            <person name="Chaluvadi S.R."/>
            <person name="Johnson M."/>
            <person name="Gangashetty P."/>
            <person name="Hamidou F."/>
            <person name="Sanogo M.D."/>
            <person name="Zwaenepoel A."/>
            <person name="Wallace J."/>
            <person name="Van De Peer Y."/>
            <person name="Van Deynze A."/>
        </authorList>
    </citation>
    <scope>NUCLEOTIDE SEQUENCE</scope>
    <source>
        <tissue evidence="2">Leaves</tissue>
    </source>
</reference>
<sequence>MTGHRSLHVLLFNGVFVTAASKRLPATVMTLMTEAKALRAVVRLIDPGDQRAVVAETDSLELVSLWKSMGKYRSQFTLVHVSRSVATHLCAKFASRDRGSQVWVQEPPSFLLL</sequence>
<dbReference type="Proteomes" id="UP000636709">
    <property type="component" value="Unassembled WGS sequence"/>
</dbReference>
<feature type="chain" id="PRO_5032697655" description="RNase H type-1 domain-containing protein" evidence="1">
    <location>
        <begin position="22"/>
        <end position="113"/>
    </location>
</feature>
<proteinExistence type="predicted"/>
<dbReference type="AlphaFoldDB" id="A0A835KUU5"/>
<keyword evidence="3" id="KW-1185">Reference proteome</keyword>
<dbReference type="OrthoDB" id="694800at2759"/>
<evidence type="ECO:0000313" key="3">
    <source>
        <dbReference type="Proteomes" id="UP000636709"/>
    </source>
</evidence>